<protein>
    <recommendedName>
        <fullName evidence="6">33 kDa chaperonin</fullName>
    </recommendedName>
    <alternativeName>
        <fullName evidence="6">Heat shock protein 33 homolog</fullName>
        <shortName evidence="6">HSP33</shortName>
    </alternativeName>
</protein>
<evidence type="ECO:0000313" key="8">
    <source>
        <dbReference type="Proteomes" id="UP001501600"/>
    </source>
</evidence>
<comment type="PTM">
    <text evidence="6">Under oxidizing conditions two disulfide bonds are formed involving the reactive cysteines. Under reducing conditions zinc is bound to the reactive cysteines and the protein is inactive.</text>
</comment>
<dbReference type="PANTHER" id="PTHR30111">
    <property type="entry name" value="33 KDA CHAPERONIN"/>
    <property type="match status" value="1"/>
</dbReference>
<gene>
    <name evidence="6 7" type="primary">hslO</name>
    <name evidence="7" type="ORF">GCM10025772_23400</name>
</gene>
<dbReference type="RefSeq" id="WP_345317244.1">
    <property type="nucleotide sequence ID" value="NZ_BAABLF010000014.1"/>
</dbReference>
<accession>A0ABP9SA10</accession>
<evidence type="ECO:0000256" key="3">
    <source>
        <dbReference type="ARBA" id="ARBA00023157"/>
    </source>
</evidence>
<dbReference type="Gene3D" id="1.10.287.480">
    <property type="entry name" value="helix hairpin bin"/>
    <property type="match status" value="1"/>
</dbReference>
<keyword evidence="5 6" id="KW-0676">Redox-active center</keyword>
<dbReference type="NCBIfam" id="NF001033">
    <property type="entry name" value="PRK00114.1"/>
    <property type="match status" value="1"/>
</dbReference>
<evidence type="ECO:0000256" key="5">
    <source>
        <dbReference type="ARBA" id="ARBA00023284"/>
    </source>
</evidence>
<comment type="caution">
    <text evidence="7">The sequence shown here is derived from an EMBL/GenBank/DDBJ whole genome shotgun (WGS) entry which is preliminary data.</text>
</comment>
<dbReference type="Gene3D" id="3.55.30.10">
    <property type="entry name" value="Hsp33 domain"/>
    <property type="match status" value="1"/>
</dbReference>
<evidence type="ECO:0000256" key="2">
    <source>
        <dbReference type="ARBA" id="ARBA00022833"/>
    </source>
</evidence>
<dbReference type="EMBL" id="BAABLF010000014">
    <property type="protein sequence ID" value="GAA5192986.1"/>
    <property type="molecule type" value="Genomic_DNA"/>
</dbReference>
<dbReference type="HAMAP" id="MF_00117">
    <property type="entry name" value="HslO"/>
    <property type="match status" value="1"/>
</dbReference>
<organism evidence="7 8">
    <name type="scientific">Ferrimonas gelatinilytica</name>
    <dbReference type="NCBI Taxonomy" id="1255257"/>
    <lineage>
        <taxon>Bacteria</taxon>
        <taxon>Pseudomonadati</taxon>
        <taxon>Pseudomonadota</taxon>
        <taxon>Gammaproteobacteria</taxon>
        <taxon>Alteromonadales</taxon>
        <taxon>Ferrimonadaceae</taxon>
        <taxon>Ferrimonas</taxon>
    </lineage>
</organism>
<keyword evidence="3 6" id="KW-1015">Disulfide bond</keyword>
<comment type="subcellular location">
    <subcellularLocation>
        <location evidence="6">Cytoplasm</location>
    </subcellularLocation>
</comment>
<dbReference type="PIRSF" id="PIRSF005261">
    <property type="entry name" value="Heat_shock_Hsp33"/>
    <property type="match status" value="1"/>
</dbReference>
<evidence type="ECO:0000256" key="1">
    <source>
        <dbReference type="ARBA" id="ARBA00022490"/>
    </source>
</evidence>
<keyword evidence="2 6" id="KW-0862">Zinc</keyword>
<feature type="disulfide bond" description="Redox-active" evidence="6">
    <location>
        <begin position="224"/>
        <end position="226"/>
    </location>
</feature>
<evidence type="ECO:0000256" key="4">
    <source>
        <dbReference type="ARBA" id="ARBA00023186"/>
    </source>
</evidence>
<dbReference type="Pfam" id="PF01430">
    <property type="entry name" value="HSP33"/>
    <property type="match status" value="1"/>
</dbReference>
<feature type="disulfide bond" description="Redox-active" evidence="6">
    <location>
        <begin position="257"/>
        <end position="260"/>
    </location>
</feature>
<evidence type="ECO:0000256" key="6">
    <source>
        <dbReference type="HAMAP-Rule" id="MF_00117"/>
    </source>
</evidence>
<evidence type="ECO:0000313" key="7">
    <source>
        <dbReference type="EMBL" id="GAA5192986.1"/>
    </source>
</evidence>
<dbReference type="PANTHER" id="PTHR30111:SF1">
    <property type="entry name" value="33 KDA CHAPERONIN"/>
    <property type="match status" value="1"/>
</dbReference>
<dbReference type="InterPro" id="IPR016153">
    <property type="entry name" value="Heat_shock_Hsp33_N"/>
</dbReference>
<sequence length="286" mass="31710">MTDKLYRYLFDKADVRGELVQLKDSYQQILAGHDYPAAVQRLLGETLAATAMLTATLKFEGDIAVQIQGDGPLQLLVINGSHDNVLRGVARFNGEVPEGDLQAQIGKGHLVITITPDEGERYQGIVALDKPTLAANIEQYFAQSEQLNTRLWLHANGQQAGGMLLQQMPASNIETEVEFEHLEALTDTIKAEELFELDGQDVLYRLYHEESVQLFDPSDVVFRCGCSRERSLAALATLDPAELESLLEERGQIDMHCDYCNSHYRFDAVDVAAAQQGAFKGGSQQH</sequence>
<dbReference type="CDD" id="cd00498">
    <property type="entry name" value="Hsp33"/>
    <property type="match status" value="1"/>
</dbReference>
<comment type="function">
    <text evidence="6">Redox regulated molecular chaperone. Protects both thermally unfolding and oxidatively damaged proteins from irreversible aggregation. Plays an important role in the bacterial defense system toward oxidative stress.</text>
</comment>
<dbReference type="InterPro" id="IPR000397">
    <property type="entry name" value="Heat_shock_Hsp33"/>
</dbReference>
<proteinExistence type="inferred from homology"/>
<dbReference type="SUPFAM" id="SSF118352">
    <property type="entry name" value="HSP33 redox switch-like"/>
    <property type="match status" value="1"/>
</dbReference>
<name>A0ABP9SA10_9GAMM</name>
<dbReference type="Proteomes" id="UP001501600">
    <property type="component" value="Unassembled WGS sequence"/>
</dbReference>
<dbReference type="SUPFAM" id="SSF64397">
    <property type="entry name" value="Hsp33 domain"/>
    <property type="match status" value="1"/>
</dbReference>
<keyword evidence="8" id="KW-1185">Reference proteome</keyword>
<keyword evidence="1 6" id="KW-0963">Cytoplasm</keyword>
<comment type="similarity">
    <text evidence="6">Belongs to the HSP33 family.</text>
</comment>
<dbReference type="InterPro" id="IPR023212">
    <property type="entry name" value="Hsp33_helix_hairpin_bin_dom_sf"/>
</dbReference>
<keyword evidence="4 6" id="KW-0143">Chaperone</keyword>
<dbReference type="Gene3D" id="3.90.1280.10">
    <property type="entry name" value="HSP33 redox switch-like"/>
    <property type="match status" value="1"/>
</dbReference>
<dbReference type="InterPro" id="IPR016154">
    <property type="entry name" value="Heat_shock_Hsp33_C"/>
</dbReference>
<reference evidence="8" key="1">
    <citation type="journal article" date="2019" name="Int. J. Syst. Evol. Microbiol.">
        <title>The Global Catalogue of Microorganisms (GCM) 10K type strain sequencing project: providing services to taxonomists for standard genome sequencing and annotation.</title>
        <authorList>
            <consortium name="The Broad Institute Genomics Platform"/>
            <consortium name="The Broad Institute Genome Sequencing Center for Infectious Disease"/>
            <person name="Wu L."/>
            <person name="Ma J."/>
        </authorList>
    </citation>
    <scope>NUCLEOTIDE SEQUENCE [LARGE SCALE GENOMIC DNA]</scope>
    <source>
        <strain evidence="8">JCM 18720</strain>
    </source>
</reference>